<keyword evidence="8" id="KW-0547">Nucleotide-binding</keyword>
<evidence type="ECO:0000256" key="3">
    <source>
        <dbReference type="ARBA" id="ARBA00012438"/>
    </source>
</evidence>
<dbReference type="GO" id="GO:0005886">
    <property type="term" value="C:plasma membrane"/>
    <property type="evidence" value="ECO:0007669"/>
    <property type="project" value="UniProtKB-SubCell"/>
</dbReference>
<protein>
    <recommendedName>
        <fullName evidence="3">histidine kinase</fullName>
        <ecNumber evidence="3">2.7.13.3</ecNumber>
    </recommendedName>
</protein>
<evidence type="ECO:0000313" key="17">
    <source>
        <dbReference type="Proteomes" id="UP001344888"/>
    </source>
</evidence>
<evidence type="ECO:0000256" key="9">
    <source>
        <dbReference type="ARBA" id="ARBA00022777"/>
    </source>
</evidence>
<sequence length="578" mass="64154">MIELSIYMLERIGIIVIFAFLISKWRPFQSRLYREQNTSSKLILIVVFGLLGVISNYLGIRIDNGDISAKIMSVQVEESAAIANTRLVGVAIAGIFGGPAVGIGAGLIAGIHRIFLDGYTAIACGISTILAGVITGLLGRKLHVEKTFSYRHAMGIGIFAECLQMLVILLIARPFDMALNLVQIIAVPMIFMNAFGIFLFCLIIKTSIAEEQRTKATQTHEAFQIAQKTVIHFRQGLNEESCYQAASIIKEATGVVAVAITDQHGILAHVGEGADHHLTNQKIMTKLTYDVLKHGKIIKATKKGEINCPHKDCKLQAALVLPLQVHQQTVGTLKMYFTDGAHITAVEEELAEGLSKLFSTQLEYAEVEKQRKLLKDAEIKALQAQIHPHFFFNSINAISSLIRTDQEKARHLLLQLASFFRSNMQGARQMRIPLEKEIGHIEAYLTIEQARFPNKYTVMFDIDERLLEVLVPPFTLQPLVENAIQHGFKNAKKGQITITARKNAEMLEIIVADNGCGIEKSKLILLGDQVIDSPNGTGTALWNISERLKEIYNYRGKIEFKSKENKGTTVKVIVPIDD</sequence>
<dbReference type="Pfam" id="PF06580">
    <property type="entry name" value="His_kinase"/>
    <property type="match status" value="1"/>
</dbReference>
<dbReference type="InterPro" id="IPR003594">
    <property type="entry name" value="HATPase_dom"/>
</dbReference>
<keyword evidence="11 14" id="KW-1133">Transmembrane helix</keyword>
<feature type="domain" description="Histidine kinase" evidence="15">
    <location>
        <begin position="476"/>
        <end position="578"/>
    </location>
</feature>
<dbReference type="PANTHER" id="PTHR34220">
    <property type="entry name" value="SENSOR HISTIDINE KINASE YPDA"/>
    <property type="match status" value="1"/>
</dbReference>
<feature type="transmembrane region" description="Helical" evidence="14">
    <location>
        <begin position="42"/>
        <end position="60"/>
    </location>
</feature>
<dbReference type="RefSeq" id="WP_326122570.1">
    <property type="nucleotide sequence ID" value="NZ_JARSFG010000008.1"/>
</dbReference>
<feature type="transmembrane region" description="Helical" evidence="14">
    <location>
        <begin position="6"/>
        <end position="22"/>
    </location>
</feature>
<keyword evidence="4" id="KW-1003">Cell membrane</keyword>
<organism evidence="16 17">
    <name type="scientific">Metasolibacillus meyeri</name>
    <dbReference type="NCBI Taxonomy" id="1071052"/>
    <lineage>
        <taxon>Bacteria</taxon>
        <taxon>Bacillati</taxon>
        <taxon>Bacillota</taxon>
        <taxon>Bacilli</taxon>
        <taxon>Bacillales</taxon>
        <taxon>Caryophanaceae</taxon>
        <taxon>Metasolibacillus</taxon>
    </lineage>
</organism>
<dbReference type="Pfam" id="PF02518">
    <property type="entry name" value="HATPase_c"/>
    <property type="match status" value="1"/>
</dbReference>
<dbReference type="Gene3D" id="3.30.450.40">
    <property type="match status" value="1"/>
</dbReference>
<dbReference type="SUPFAM" id="SSF55874">
    <property type="entry name" value="ATPase domain of HSP90 chaperone/DNA topoisomerase II/histidine kinase"/>
    <property type="match status" value="1"/>
</dbReference>
<keyword evidence="9 16" id="KW-0418">Kinase</keyword>
<dbReference type="InterPro" id="IPR050640">
    <property type="entry name" value="Bact_2-comp_sensor_kinase"/>
</dbReference>
<comment type="subcellular location">
    <subcellularLocation>
        <location evidence="2">Cell membrane</location>
        <topology evidence="2">Multi-pass membrane protein</topology>
    </subcellularLocation>
</comment>
<dbReference type="Pfam" id="PF07694">
    <property type="entry name" value="5TM-5TMR_LYT"/>
    <property type="match status" value="1"/>
</dbReference>
<evidence type="ECO:0000256" key="10">
    <source>
        <dbReference type="ARBA" id="ARBA00022840"/>
    </source>
</evidence>
<evidence type="ECO:0000256" key="14">
    <source>
        <dbReference type="SAM" id="Phobius"/>
    </source>
</evidence>
<proteinExistence type="predicted"/>
<evidence type="ECO:0000256" key="12">
    <source>
        <dbReference type="ARBA" id="ARBA00023012"/>
    </source>
</evidence>
<evidence type="ECO:0000259" key="15">
    <source>
        <dbReference type="PROSITE" id="PS50109"/>
    </source>
</evidence>
<dbReference type="GO" id="GO:0000155">
    <property type="term" value="F:phosphorelay sensor kinase activity"/>
    <property type="evidence" value="ECO:0007669"/>
    <property type="project" value="InterPro"/>
</dbReference>
<dbReference type="Gene3D" id="3.30.565.10">
    <property type="entry name" value="Histidine kinase-like ATPase, C-terminal domain"/>
    <property type="match status" value="1"/>
</dbReference>
<keyword evidence="7 14" id="KW-0812">Transmembrane</keyword>
<evidence type="ECO:0000256" key="7">
    <source>
        <dbReference type="ARBA" id="ARBA00022692"/>
    </source>
</evidence>
<dbReference type="Proteomes" id="UP001344888">
    <property type="component" value="Unassembled WGS sequence"/>
</dbReference>
<dbReference type="PANTHER" id="PTHR34220:SF7">
    <property type="entry name" value="SENSOR HISTIDINE KINASE YPDA"/>
    <property type="match status" value="1"/>
</dbReference>
<dbReference type="GO" id="GO:0005524">
    <property type="term" value="F:ATP binding"/>
    <property type="evidence" value="ECO:0007669"/>
    <property type="project" value="UniProtKB-KW"/>
</dbReference>
<feature type="transmembrane region" description="Helical" evidence="14">
    <location>
        <begin position="87"/>
        <end position="111"/>
    </location>
</feature>
<dbReference type="GO" id="GO:0071555">
    <property type="term" value="P:cell wall organization"/>
    <property type="evidence" value="ECO:0007669"/>
    <property type="project" value="InterPro"/>
</dbReference>
<keyword evidence="12" id="KW-0902">Two-component regulatory system</keyword>
<dbReference type="SUPFAM" id="SSF55781">
    <property type="entry name" value="GAF domain-like"/>
    <property type="match status" value="1"/>
</dbReference>
<feature type="transmembrane region" description="Helical" evidence="14">
    <location>
        <begin position="150"/>
        <end position="172"/>
    </location>
</feature>
<dbReference type="AlphaFoldDB" id="A0AAW9NL16"/>
<reference evidence="16 17" key="1">
    <citation type="submission" date="2023-03" db="EMBL/GenBank/DDBJ databases">
        <title>Bacillus Genome Sequencing.</title>
        <authorList>
            <person name="Dunlap C."/>
        </authorList>
    </citation>
    <scope>NUCLEOTIDE SEQUENCE [LARGE SCALE GENOMIC DNA]</scope>
    <source>
        <strain evidence="16 17">B-59205</strain>
    </source>
</reference>
<feature type="transmembrane region" description="Helical" evidence="14">
    <location>
        <begin position="184"/>
        <end position="205"/>
    </location>
</feature>
<evidence type="ECO:0000313" key="16">
    <source>
        <dbReference type="EMBL" id="MEC1178042.1"/>
    </source>
</evidence>
<dbReference type="Pfam" id="PF01590">
    <property type="entry name" value="GAF"/>
    <property type="match status" value="1"/>
</dbReference>
<evidence type="ECO:0000256" key="8">
    <source>
        <dbReference type="ARBA" id="ARBA00022741"/>
    </source>
</evidence>
<evidence type="ECO:0000256" key="6">
    <source>
        <dbReference type="ARBA" id="ARBA00022679"/>
    </source>
</evidence>
<dbReference type="InterPro" id="IPR029016">
    <property type="entry name" value="GAF-like_dom_sf"/>
</dbReference>
<evidence type="ECO:0000256" key="2">
    <source>
        <dbReference type="ARBA" id="ARBA00004651"/>
    </source>
</evidence>
<dbReference type="InterPro" id="IPR036890">
    <property type="entry name" value="HATPase_C_sf"/>
</dbReference>
<feature type="transmembrane region" description="Helical" evidence="14">
    <location>
        <begin position="118"/>
        <end position="138"/>
    </location>
</feature>
<comment type="catalytic activity">
    <reaction evidence="1">
        <text>ATP + protein L-histidine = ADP + protein N-phospho-L-histidine.</text>
        <dbReference type="EC" id="2.7.13.3"/>
    </reaction>
</comment>
<gene>
    <name evidence="16" type="ORF">P9B03_06055</name>
</gene>
<dbReference type="SMART" id="SM00065">
    <property type="entry name" value="GAF"/>
    <property type="match status" value="1"/>
</dbReference>
<dbReference type="EC" id="2.7.13.3" evidence="3"/>
<dbReference type="InterPro" id="IPR010559">
    <property type="entry name" value="Sig_transdc_His_kin_internal"/>
</dbReference>
<keyword evidence="5" id="KW-0597">Phosphoprotein</keyword>
<keyword evidence="13 14" id="KW-0472">Membrane</keyword>
<keyword evidence="6 16" id="KW-0808">Transferase</keyword>
<dbReference type="EMBL" id="JARSFG010000008">
    <property type="protein sequence ID" value="MEC1178042.1"/>
    <property type="molecule type" value="Genomic_DNA"/>
</dbReference>
<accession>A0AAW9NL16</accession>
<evidence type="ECO:0000256" key="5">
    <source>
        <dbReference type="ARBA" id="ARBA00022553"/>
    </source>
</evidence>
<evidence type="ECO:0000256" key="4">
    <source>
        <dbReference type="ARBA" id="ARBA00022475"/>
    </source>
</evidence>
<keyword evidence="10" id="KW-0067">ATP-binding</keyword>
<name>A0AAW9NL16_9BACL</name>
<evidence type="ECO:0000256" key="11">
    <source>
        <dbReference type="ARBA" id="ARBA00022989"/>
    </source>
</evidence>
<dbReference type="InterPro" id="IPR005467">
    <property type="entry name" value="His_kinase_dom"/>
</dbReference>
<dbReference type="PROSITE" id="PS50109">
    <property type="entry name" value="HIS_KIN"/>
    <property type="match status" value="1"/>
</dbReference>
<keyword evidence="17" id="KW-1185">Reference proteome</keyword>
<dbReference type="InterPro" id="IPR003018">
    <property type="entry name" value="GAF"/>
</dbReference>
<dbReference type="InterPro" id="IPR011620">
    <property type="entry name" value="Sig_transdc_His_kinase_LytS_TM"/>
</dbReference>
<evidence type="ECO:0000256" key="1">
    <source>
        <dbReference type="ARBA" id="ARBA00000085"/>
    </source>
</evidence>
<evidence type="ECO:0000256" key="13">
    <source>
        <dbReference type="ARBA" id="ARBA00023136"/>
    </source>
</evidence>
<comment type="caution">
    <text evidence="16">The sequence shown here is derived from an EMBL/GenBank/DDBJ whole genome shotgun (WGS) entry which is preliminary data.</text>
</comment>